<dbReference type="EnsemblBacteria" id="BAA31094">
    <property type="protein sequence ID" value="BAA31094"/>
    <property type="gene ID" value="BAA31094"/>
</dbReference>
<dbReference type="PIR" id="G71212">
    <property type="entry name" value="G71212"/>
</dbReference>
<sequence>MYFLASIAAFNSSLMLSALSKSNPAFFSLSTFNSWIVRGWRCISSIPREAASSAIFGISSSFIPGINTVLTTERTLLSSPTILRALTTCSNVSAFAILLCFSLSAAFKLIITKSKSNFSQSSLVSKDPLV</sequence>
<dbReference type="KEGG" id="pho:PH1967"/>
<keyword evidence="1" id="KW-0472">Membrane</keyword>
<gene>
    <name evidence="2" type="ordered locus">PH1967</name>
</gene>
<evidence type="ECO:0000313" key="2">
    <source>
        <dbReference type="EMBL" id="BAA31094.1"/>
    </source>
</evidence>
<protein>
    <submittedName>
        <fullName evidence="2">Uncharacterized protein</fullName>
    </submittedName>
</protein>
<evidence type="ECO:0000313" key="3">
    <source>
        <dbReference type="Proteomes" id="UP000000752"/>
    </source>
</evidence>
<dbReference type="AlphaFoldDB" id="O57737"/>
<evidence type="ECO:0000256" key="1">
    <source>
        <dbReference type="SAM" id="Phobius"/>
    </source>
</evidence>
<dbReference type="EMBL" id="BA000001">
    <property type="protein sequence ID" value="BAA31094.1"/>
    <property type="molecule type" value="Genomic_DNA"/>
</dbReference>
<keyword evidence="1" id="KW-0812">Transmembrane</keyword>
<reference evidence="2 3" key="1">
    <citation type="journal article" date="1998" name="DNA Res.">
        <title>Complete sequence and gene organization of the genome of a hyper-thermophilic archaebacterium, Pyrococcus horikoshii OT3.</title>
        <authorList>
            <person name="Kawarabayasi Y."/>
            <person name="Sawada M."/>
            <person name="Horikawa H."/>
            <person name="Haikawa Y."/>
            <person name="Hino Y."/>
            <person name="Yamamoto S."/>
            <person name="Sekine M."/>
            <person name="Baba S."/>
            <person name="Kosugi H."/>
            <person name="Hosoyama A."/>
            <person name="Nagai Y."/>
            <person name="Sakai M."/>
            <person name="Ogura K."/>
            <person name="Otuka R."/>
            <person name="Nakazawa H."/>
            <person name="Takamiya M."/>
            <person name="Ohfuku Y."/>
            <person name="Funahashi T."/>
            <person name="Tanaka T."/>
            <person name="Kudoh Y."/>
            <person name="Yamazaki J."/>
            <person name="Kushida N."/>
            <person name="Oguchi A."/>
            <person name="Aoki K."/>
            <person name="Nakamura Y."/>
            <person name="Robb T.F."/>
            <person name="Horikoshi K."/>
            <person name="Masuchi Y."/>
            <person name="Shizuya H."/>
            <person name="Kikuchi H."/>
        </authorList>
    </citation>
    <scope>NUCLEOTIDE SEQUENCE [LARGE SCALE GENOMIC DNA]</scope>
    <source>
        <strain evidence="3">ATCC 700860 / DSM 12428 / JCM 9974 / NBRC 100139 / OT-3</strain>
    </source>
</reference>
<name>O57737_PYRHO</name>
<keyword evidence="3" id="KW-1185">Reference proteome</keyword>
<keyword evidence="1" id="KW-1133">Transmembrane helix</keyword>
<accession>O57737</accession>
<dbReference type="Proteomes" id="UP000000752">
    <property type="component" value="Chromosome"/>
</dbReference>
<feature type="transmembrane region" description="Helical" evidence="1">
    <location>
        <begin position="92"/>
        <end position="111"/>
    </location>
</feature>
<proteinExistence type="predicted"/>
<organism evidence="2 3">
    <name type="scientific">Pyrococcus horikoshii (strain ATCC 700860 / DSM 12428 / JCM 9974 / NBRC 100139 / OT-3)</name>
    <dbReference type="NCBI Taxonomy" id="70601"/>
    <lineage>
        <taxon>Archaea</taxon>
        <taxon>Methanobacteriati</taxon>
        <taxon>Methanobacteriota</taxon>
        <taxon>Thermococci</taxon>
        <taxon>Thermococcales</taxon>
        <taxon>Thermococcaceae</taxon>
        <taxon>Pyrococcus</taxon>
    </lineage>
</organism>